<evidence type="ECO:0000313" key="5">
    <source>
        <dbReference type="Proteomes" id="UP000738359"/>
    </source>
</evidence>
<accession>A0A9P6IY46</accession>
<dbReference type="CDD" id="cd18186">
    <property type="entry name" value="BTB_POZ_ZBTB_KLHL-like"/>
    <property type="match status" value="1"/>
</dbReference>
<dbReference type="CDD" id="cd14733">
    <property type="entry name" value="BACK"/>
    <property type="match status" value="1"/>
</dbReference>
<dbReference type="AlphaFoldDB" id="A0A9P6IY46"/>
<dbReference type="EMBL" id="JAAAHY010001473">
    <property type="protein sequence ID" value="KAF9948911.1"/>
    <property type="molecule type" value="Genomic_DNA"/>
</dbReference>
<evidence type="ECO:0000259" key="3">
    <source>
        <dbReference type="PROSITE" id="PS50097"/>
    </source>
</evidence>
<dbReference type="InterPro" id="IPR052972">
    <property type="entry name" value="Sacsin_chaperone_reg"/>
</dbReference>
<dbReference type="SMART" id="SM00225">
    <property type="entry name" value="BTB"/>
    <property type="match status" value="1"/>
</dbReference>
<gene>
    <name evidence="4" type="ORF">BGZ70_002014</name>
</gene>
<dbReference type="Pfam" id="PF00651">
    <property type="entry name" value="BTB"/>
    <property type="match status" value="1"/>
</dbReference>
<sequence>WCFRSPKHGGPANSSDLEYVTSLYFEYTPRTSHKNMERFIQNFWKQAHQHPIFPCRTNDKLTPVVGLKGAAAIFPNGLSMPDDLAFKMRTWLQSLDILYCDCPHTVLARMLPADKGKFGFVVQQVDEDMVRKLIKRDPSFIPEQLKTDTSKQWILEYVLKAVLDKSPPLEPIAGLTILPLVNGEWKQLLPSPVYYTASSEMRSFINGGDMLVDEALFSTELLQKILTKMTGDDWFGVERLPSSVFAEAYEKEHPQGVSPETWEKLWIFLEQFPDLESFEDMSILKTSDGTMSPLSEFRDALRLSSAFSDGEVCVRKLRSLLDDLGIVVFDPRLHRNHPYLINNVPACDPYRVLALVSLILASYPTARAITHDEAAVLREALYDLDDYEMEEHVLDNLGLLKIWNSYGPRPKAGGHRPLIQAQGSVFIEHYYDLTNLGNHEDVISDPYLSHFENLGAHPLSLTAAAEFRVVPKILQGTLKLSADITRAAYIRLFSEIIRIAVGGTKKAKREATRFIKQGRVILCRDGTLRPSAELFDADEGLLTHIFQNATAKFADDGAWNIIRPVRNLFAFRKASDKNVVRECAEEVLRDISAQASTDVSGQALPMLRSKASTLVQYIYNHPDGIDWMDDKWSIVPADVISTLPHSSHAPKLAKYLPFSKLVLPAYRDTVWTQCAFFPENLQPSAAFNTRFNTVGNPDVQDIVNHLTVLVRDLAPQWSSMDRQLALKISVFKVYETLHEMASKSTQWRIHVGAVLGSKSVLPYILNGDDKDTDKKDSWLWPNQLMLDIDNDIERHQVVHPKLLPYREFLVAAGVEQMQAVEGFVAVPVGRKVGDLEKHLLETFEAQDRYTGFMDVRFKFADGQEIQAHKFILVHSSDHFKRRFTGLWADYTTREEEEPGVEVINLTSLDETYEAFWGLVYYFYSDRLIATNGPAGGSKDGSSALGQGEEAREGQKHTDELRDRVEYLMALQHLADLYVMPRLKSLIAFEIVTGRKVIHSNVFNVRSYAIQNQCKDLQDHCEKFIDKNRSGVRKYVEGDLAYSRKRLNELSEDDHGAERADLREEIAASERNLEELDALT</sequence>
<reference evidence="4" key="1">
    <citation type="journal article" date="2020" name="Fungal Divers.">
        <title>Resolving the Mortierellaceae phylogeny through synthesis of multi-gene phylogenetics and phylogenomics.</title>
        <authorList>
            <person name="Vandepol N."/>
            <person name="Liber J."/>
            <person name="Desiro A."/>
            <person name="Na H."/>
            <person name="Kennedy M."/>
            <person name="Barry K."/>
            <person name="Grigoriev I.V."/>
            <person name="Miller A.N."/>
            <person name="O'Donnell K."/>
            <person name="Stajich J.E."/>
            <person name="Bonito G."/>
        </authorList>
    </citation>
    <scope>NUCLEOTIDE SEQUENCE</scope>
    <source>
        <strain evidence="4">CK1249</strain>
    </source>
</reference>
<dbReference type="Proteomes" id="UP000738359">
    <property type="component" value="Unassembled WGS sequence"/>
</dbReference>
<organism evidence="4 5">
    <name type="scientific">Mortierella alpina</name>
    <name type="common">Oleaginous fungus</name>
    <name type="synonym">Mortierella renispora</name>
    <dbReference type="NCBI Taxonomy" id="64518"/>
    <lineage>
        <taxon>Eukaryota</taxon>
        <taxon>Fungi</taxon>
        <taxon>Fungi incertae sedis</taxon>
        <taxon>Mucoromycota</taxon>
        <taxon>Mortierellomycotina</taxon>
        <taxon>Mortierellomycetes</taxon>
        <taxon>Mortierellales</taxon>
        <taxon>Mortierellaceae</taxon>
        <taxon>Mortierella</taxon>
    </lineage>
</organism>
<feature type="region of interest" description="Disordered" evidence="2">
    <location>
        <begin position="935"/>
        <end position="957"/>
    </location>
</feature>
<dbReference type="SUPFAM" id="SSF54695">
    <property type="entry name" value="POZ domain"/>
    <property type="match status" value="1"/>
</dbReference>
<evidence type="ECO:0000256" key="1">
    <source>
        <dbReference type="SAM" id="Coils"/>
    </source>
</evidence>
<keyword evidence="1" id="KW-0175">Coiled coil</keyword>
<dbReference type="PANTHER" id="PTHR15600">
    <property type="entry name" value="SACSIN"/>
    <property type="match status" value="1"/>
</dbReference>
<dbReference type="InterPro" id="IPR011333">
    <property type="entry name" value="SKP1/BTB/POZ_sf"/>
</dbReference>
<evidence type="ECO:0000256" key="2">
    <source>
        <dbReference type="SAM" id="MobiDB-lite"/>
    </source>
</evidence>
<dbReference type="Gene3D" id="3.30.710.10">
    <property type="entry name" value="Potassium Channel Kv1.1, Chain A"/>
    <property type="match status" value="1"/>
</dbReference>
<dbReference type="OrthoDB" id="1262810at2759"/>
<dbReference type="InterPro" id="IPR000210">
    <property type="entry name" value="BTB/POZ_dom"/>
</dbReference>
<protein>
    <recommendedName>
        <fullName evidence="3">BTB domain-containing protein</fullName>
    </recommendedName>
</protein>
<evidence type="ECO:0000313" key="4">
    <source>
        <dbReference type="EMBL" id="KAF9948911.1"/>
    </source>
</evidence>
<feature type="non-terminal residue" evidence="4">
    <location>
        <position position="1"/>
    </location>
</feature>
<proteinExistence type="predicted"/>
<dbReference type="PROSITE" id="PS50097">
    <property type="entry name" value="BTB"/>
    <property type="match status" value="1"/>
</dbReference>
<name>A0A9P6IY46_MORAP</name>
<dbReference type="GO" id="GO:0030544">
    <property type="term" value="F:Hsp70 protein binding"/>
    <property type="evidence" value="ECO:0007669"/>
    <property type="project" value="TreeGrafter"/>
</dbReference>
<keyword evidence="5" id="KW-1185">Reference proteome</keyword>
<feature type="domain" description="BTB" evidence="3">
    <location>
        <begin position="853"/>
        <end position="931"/>
    </location>
</feature>
<comment type="caution">
    <text evidence="4">The sequence shown here is derived from an EMBL/GenBank/DDBJ whole genome shotgun (WGS) entry which is preliminary data.</text>
</comment>
<feature type="compositionally biased region" description="Basic and acidic residues" evidence="2">
    <location>
        <begin position="948"/>
        <end position="957"/>
    </location>
</feature>
<dbReference type="PANTHER" id="PTHR15600:SF42">
    <property type="entry name" value="SACSIN"/>
    <property type="match status" value="1"/>
</dbReference>
<feature type="coiled-coil region" evidence="1">
    <location>
        <begin position="1051"/>
        <end position="1078"/>
    </location>
</feature>